<evidence type="ECO:0000313" key="7">
    <source>
        <dbReference type="EMBL" id="KAK2080910.1"/>
    </source>
</evidence>
<dbReference type="SUPFAM" id="SSF103473">
    <property type="entry name" value="MFS general substrate transporter"/>
    <property type="match status" value="1"/>
</dbReference>
<evidence type="ECO:0000256" key="1">
    <source>
        <dbReference type="ARBA" id="ARBA00004141"/>
    </source>
</evidence>
<comment type="subcellular location">
    <subcellularLocation>
        <location evidence="1">Membrane</location>
        <topology evidence="1">Multi-pass membrane protein</topology>
    </subcellularLocation>
</comment>
<keyword evidence="3 6" id="KW-0812">Transmembrane</keyword>
<feature type="transmembrane region" description="Helical" evidence="6">
    <location>
        <begin position="259"/>
        <end position="280"/>
    </location>
</feature>
<keyword evidence="8" id="KW-1185">Reference proteome</keyword>
<proteinExistence type="predicted"/>
<reference evidence="7" key="1">
    <citation type="submission" date="2021-01" db="EMBL/GenBank/DDBJ databases">
        <authorList>
            <person name="Eckstrom K.M.E."/>
        </authorList>
    </citation>
    <scope>NUCLEOTIDE SEQUENCE</scope>
    <source>
        <strain evidence="7">UVCC 0001</strain>
    </source>
</reference>
<dbReference type="PANTHER" id="PTHR23504:SF1">
    <property type="entry name" value="GH21943P-RELATED"/>
    <property type="match status" value="1"/>
</dbReference>
<dbReference type="Pfam" id="PF07690">
    <property type="entry name" value="MFS_1"/>
    <property type="match status" value="1"/>
</dbReference>
<gene>
    <name evidence="7" type="ORF">QBZ16_000764</name>
</gene>
<feature type="transmembrane region" description="Helical" evidence="6">
    <location>
        <begin position="47"/>
        <end position="66"/>
    </location>
</feature>
<accession>A0AAD9MMB3</accession>
<keyword evidence="5 6" id="KW-0472">Membrane</keyword>
<dbReference type="InterPro" id="IPR036259">
    <property type="entry name" value="MFS_trans_sf"/>
</dbReference>
<feature type="transmembrane region" description="Helical" evidence="6">
    <location>
        <begin position="326"/>
        <end position="343"/>
    </location>
</feature>
<comment type="caution">
    <text evidence="7">The sequence shown here is derived from an EMBL/GenBank/DDBJ whole genome shotgun (WGS) entry which is preliminary data.</text>
</comment>
<dbReference type="AlphaFoldDB" id="A0AAD9MMB3"/>
<protein>
    <recommendedName>
        <fullName evidence="9">Major facilitator superfamily (MFS) profile domain-containing protein</fullName>
    </recommendedName>
</protein>
<dbReference type="InterPro" id="IPR011701">
    <property type="entry name" value="MFS"/>
</dbReference>
<evidence type="ECO:0000256" key="2">
    <source>
        <dbReference type="ARBA" id="ARBA00022448"/>
    </source>
</evidence>
<evidence type="ECO:0008006" key="9">
    <source>
        <dbReference type="Google" id="ProtNLM"/>
    </source>
</evidence>
<feature type="transmembrane region" description="Helical" evidence="6">
    <location>
        <begin position="355"/>
        <end position="374"/>
    </location>
</feature>
<dbReference type="GO" id="GO:0022857">
    <property type="term" value="F:transmembrane transporter activity"/>
    <property type="evidence" value="ECO:0007669"/>
    <property type="project" value="InterPro"/>
</dbReference>
<evidence type="ECO:0000313" key="8">
    <source>
        <dbReference type="Proteomes" id="UP001255856"/>
    </source>
</evidence>
<dbReference type="PANTHER" id="PTHR23504">
    <property type="entry name" value="MAJOR FACILITATOR SUPERFAMILY DOMAIN-CONTAINING PROTEIN 10"/>
    <property type="match status" value="1"/>
</dbReference>
<sequence length="412" mass="42789">MACERYPASEEPAACRDAHADVVFCASATSFLSNTVVGFDSFGRKPFLLAAALSAAASLSVVWIHIQVGIHLYWYYVVQVLTSGFSSLPVTLALLADGLSPGARPAAFGAALASAALGIVLGPGIGSRMLPAHALLAALSCIALCILAGAVLLPTWAAGTVATRRDGVENTHPRSSLLPAAAFRILMRSRLYRALTVCTMLLGMCSEGVQDLLVQYLQLKLRFGPADQARVFMVVGAGWFLAQALLLRPLLGLLGERGVLLAALGAMLLQHVALTVVASAREALCAIALGTLGSMAFPIISALKANHAEAHEQGAVQGALMGARSVASGVGPLLFSALFSWFTREESPGTYFPGAPFVLAAALIALAMLAALCIPAPARADRAAEVERPLLPEQLAADERAPLPAEAAALLH</sequence>
<dbReference type="EMBL" id="JASFZW010000001">
    <property type="protein sequence ID" value="KAK2080910.1"/>
    <property type="molecule type" value="Genomic_DNA"/>
</dbReference>
<evidence type="ECO:0000256" key="3">
    <source>
        <dbReference type="ARBA" id="ARBA00022692"/>
    </source>
</evidence>
<feature type="transmembrane region" description="Helical" evidence="6">
    <location>
        <begin position="107"/>
        <end position="126"/>
    </location>
</feature>
<feature type="transmembrane region" description="Helical" evidence="6">
    <location>
        <begin position="286"/>
        <end position="305"/>
    </location>
</feature>
<feature type="transmembrane region" description="Helical" evidence="6">
    <location>
        <begin position="72"/>
        <end position="95"/>
    </location>
</feature>
<feature type="transmembrane region" description="Helical" evidence="6">
    <location>
        <begin position="132"/>
        <end position="156"/>
    </location>
</feature>
<dbReference type="Gene3D" id="1.20.1250.20">
    <property type="entry name" value="MFS general substrate transporter like domains"/>
    <property type="match status" value="1"/>
</dbReference>
<dbReference type="Proteomes" id="UP001255856">
    <property type="component" value="Unassembled WGS sequence"/>
</dbReference>
<keyword evidence="4 6" id="KW-1133">Transmembrane helix</keyword>
<feature type="transmembrane region" description="Helical" evidence="6">
    <location>
        <begin position="229"/>
        <end position="247"/>
    </location>
</feature>
<evidence type="ECO:0000256" key="5">
    <source>
        <dbReference type="ARBA" id="ARBA00023136"/>
    </source>
</evidence>
<keyword evidence="2" id="KW-0813">Transport</keyword>
<evidence type="ECO:0000256" key="4">
    <source>
        <dbReference type="ARBA" id="ARBA00022989"/>
    </source>
</evidence>
<dbReference type="GO" id="GO:0016020">
    <property type="term" value="C:membrane"/>
    <property type="evidence" value="ECO:0007669"/>
    <property type="project" value="UniProtKB-SubCell"/>
</dbReference>
<name>A0AAD9MMB3_PROWI</name>
<evidence type="ECO:0000256" key="6">
    <source>
        <dbReference type="SAM" id="Phobius"/>
    </source>
</evidence>
<organism evidence="7 8">
    <name type="scientific">Prototheca wickerhamii</name>
    <dbReference type="NCBI Taxonomy" id="3111"/>
    <lineage>
        <taxon>Eukaryota</taxon>
        <taxon>Viridiplantae</taxon>
        <taxon>Chlorophyta</taxon>
        <taxon>core chlorophytes</taxon>
        <taxon>Trebouxiophyceae</taxon>
        <taxon>Chlorellales</taxon>
        <taxon>Chlorellaceae</taxon>
        <taxon>Prototheca</taxon>
    </lineage>
</organism>